<organism evidence="1 2">
    <name type="scientific">Bauhinia variegata</name>
    <name type="common">Purple orchid tree</name>
    <name type="synonym">Phanera variegata</name>
    <dbReference type="NCBI Taxonomy" id="167791"/>
    <lineage>
        <taxon>Eukaryota</taxon>
        <taxon>Viridiplantae</taxon>
        <taxon>Streptophyta</taxon>
        <taxon>Embryophyta</taxon>
        <taxon>Tracheophyta</taxon>
        <taxon>Spermatophyta</taxon>
        <taxon>Magnoliopsida</taxon>
        <taxon>eudicotyledons</taxon>
        <taxon>Gunneridae</taxon>
        <taxon>Pentapetalae</taxon>
        <taxon>rosids</taxon>
        <taxon>fabids</taxon>
        <taxon>Fabales</taxon>
        <taxon>Fabaceae</taxon>
        <taxon>Cercidoideae</taxon>
        <taxon>Cercideae</taxon>
        <taxon>Bauhiniinae</taxon>
        <taxon>Bauhinia</taxon>
    </lineage>
</organism>
<dbReference type="EMBL" id="CM039436">
    <property type="protein sequence ID" value="KAI4314246.1"/>
    <property type="molecule type" value="Genomic_DNA"/>
</dbReference>
<reference evidence="1 2" key="1">
    <citation type="journal article" date="2022" name="DNA Res.">
        <title>Chromosomal-level genome assembly of the orchid tree Bauhinia variegata (Leguminosae; Cercidoideae) supports the allotetraploid origin hypothesis of Bauhinia.</title>
        <authorList>
            <person name="Zhong Y."/>
            <person name="Chen Y."/>
            <person name="Zheng D."/>
            <person name="Pang J."/>
            <person name="Liu Y."/>
            <person name="Luo S."/>
            <person name="Meng S."/>
            <person name="Qian L."/>
            <person name="Wei D."/>
            <person name="Dai S."/>
            <person name="Zhou R."/>
        </authorList>
    </citation>
    <scope>NUCLEOTIDE SEQUENCE [LARGE SCALE GENOMIC DNA]</scope>
    <source>
        <strain evidence="1">BV-YZ2020</strain>
    </source>
</reference>
<comment type="caution">
    <text evidence="1">The sequence shown here is derived from an EMBL/GenBank/DDBJ whole genome shotgun (WGS) entry which is preliminary data.</text>
</comment>
<protein>
    <submittedName>
        <fullName evidence="1">Uncharacterized protein</fullName>
    </submittedName>
</protein>
<evidence type="ECO:0000313" key="2">
    <source>
        <dbReference type="Proteomes" id="UP000828941"/>
    </source>
</evidence>
<sequence length="76" mass="8973">MNGWDRISSSSSSSFTSRSRNNMRQQRIPTSRTVRLGRVQPQAPGYRTIFVNDREPNQIVRFRVWFLSHFLGVMRD</sequence>
<evidence type="ECO:0000313" key="1">
    <source>
        <dbReference type="EMBL" id="KAI4314246.1"/>
    </source>
</evidence>
<proteinExistence type="predicted"/>
<accession>A0ACB9LSE4</accession>
<keyword evidence="2" id="KW-1185">Reference proteome</keyword>
<dbReference type="Proteomes" id="UP000828941">
    <property type="component" value="Chromosome 11"/>
</dbReference>
<name>A0ACB9LSE4_BAUVA</name>
<gene>
    <name evidence="1" type="ORF">L6164_027175</name>
</gene>